<organism evidence="1 2">
    <name type="scientific">Mesorhabditis belari</name>
    <dbReference type="NCBI Taxonomy" id="2138241"/>
    <lineage>
        <taxon>Eukaryota</taxon>
        <taxon>Metazoa</taxon>
        <taxon>Ecdysozoa</taxon>
        <taxon>Nematoda</taxon>
        <taxon>Chromadorea</taxon>
        <taxon>Rhabditida</taxon>
        <taxon>Rhabditina</taxon>
        <taxon>Rhabditomorpha</taxon>
        <taxon>Rhabditoidea</taxon>
        <taxon>Rhabditidae</taxon>
        <taxon>Mesorhabditinae</taxon>
        <taxon>Mesorhabditis</taxon>
    </lineage>
</organism>
<protein>
    <submittedName>
        <fullName evidence="2">Uncharacterized protein</fullName>
    </submittedName>
</protein>
<dbReference type="Proteomes" id="UP000887575">
    <property type="component" value="Unassembled WGS sequence"/>
</dbReference>
<proteinExistence type="predicted"/>
<dbReference type="PANTHER" id="PTHR38612">
    <property type="entry name" value="PROTEIN DCT-5-RELATED"/>
    <property type="match status" value="1"/>
</dbReference>
<sequence length="161" mass="18267">MTTCAVEKCLDYGKLKNDLSATAREDFFESVVLKFDMLCIAVKCTRQCKACKVCHYALQQIQSLVKGRDSEKSMCPRLEGCVENCVRSEPGKAVQCVAARCNIHCYDGDCPSCRQLSKRMFSRVCKDLSLTRFPQVSYQGECPDLFQTMADDFVMKKKKRV</sequence>
<dbReference type="Pfam" id="PF17266">
    <property type="entry name" value="DUF5332"/>
    <property type="match status" value="1"/>
</dbReference>
<dbReference type="InterPro" id="IPR035161">
    <property type="entry name" value="DUF5332"/>
</dbReference>
<dbReference type="AlphaFoldDB" id="A0AAF3EF78"/>
<dbReference type="PANTHER" id="PTHR38612:SF2">
    <property type="entry name" value="PROTEIN DCT-5"/>
    <property type="match status" value="1"/>
</dbReference>
<keyword evidence="1" id="KW-1185">Reference proteome</keyword>
<reference evidence="2" key="1">
    <citation type="submission" date="2024-02" db="UniProtKB">
        <authorList>
            <consortium name="WormBaseParasite"/>
        </authorList>
    </citation>
    <scope>IDENTIFICATION</scope>
</reference>
<evidence type="ECO:0000313" key="2">
    <source>
        <dbReference type="WBParaSite" id="MBELARI_LOCUS12607"/>
    </source>
</evidence>
<dbReference type="WBParaSite" id="MBELARI_LOCUS12607">
    <property type="protein sequence ID" value="MBELARI_LOCUS12607"/>
    <property type="gene ID" value="MBELARI_LOCUS12607"/>
</dbReference>
<evidence type="ECO:0000313" key="1">
    <source>
        <dbReference type="Proteomes" id="UP000887575"/>
    </source>
</evidence>
<name>A0AAF3EF78_9BILA</name>
<accession>A0AAF3EF78</accession>